<feature type="transmembrane region" description="Helical" evidence="1">
    <location>
        <begin position="143"/>
        <end position="165"/>
    </location>
</feature>
<organism evidence="2 3">
    <name type="scientific">Aquella oligotrophica</name>
    <dbReference type="NCBI Taxonomy" id="2067065"/>
    <lineage>
        <taxon>Bacteria</taxon>
        <taxon>Pseudomonadati</taxon>
        <taxon>Pseudomonadota</taxon>
        <taxon>Betaproteobacteria</taxon>
        <taxon>Neisseriales</taxon>
        <taxon>Neisseriaceae</taxon>
        <taxon>Aquella</taxon>
    </lineage>
</organism>
<sequence>MLAKQDIIQFNKTRIFDGFNWVVSGVKILMTKPFKLLLASLPFLFGFAGIMWFNIQGIYSASAGLLAAFVLSLIFPLSLQAIVLAYKEFEEGRKIYLARLYAQVFSFNKLRVILVYVLLVLFCSLASNYLFSLIEADSAIMNYTFQCVFIILQFIILLAVPLNIYSKSQFKPFYVLFLSLKALLRNFIPCLTLIISAFVILILAIVIAKYVAVIVGKIAIVFYLFELWVFVTWLGTTAIAMYKSIFHLG</sequence>
<keyword evidence="3" id="KW-1185">Reference proteome</keyword>
<evidence type="ECO:0000256" key="1">
    <source>
        <dbReference type="SAM" id="Phobius"/>
    </source>
</evidence>
<dbReference type="RefSeq" id="WP_102951940.1">
    <property type="nucleotide sequence ID" value="NZ_CP024847.1"/>
</dbReference>
<feature type="transmembrane region" description="Helical" evidence="1">
    <location>
        <begin position="220"/>
        <end position="242"/>
    </location>
</feature>
<keyword evidence="1" id="KW-1133">Transmembrane helix</keyword>
<evidence type="ECO:0000313" key="2">
    <source>
        <dbReference type="EMBL" id="AUR52652.1"/>
    </source>
</evidence>
<evidence type="ECO:0008006" key="4">
    <source>
        <dbReference type="Google" id="ProtNLM"/>
    </source>
</evidence>
<feature type="transmembrane region" description="Helical" evidence="1">
    <location>
        <begin position="61"/>
        <end position="86"/>
    </location>
</feature>
<keyword evidence="1" id="KW-0472">Membrane</keyword>
<dbReference type="AlphaFoldDB" id="A0A2I7N888"/>
<proteinExistence type="predicted"/>
<feature type="transmembrane region" description="Helical" evidence="1">
    <location>
        <begin position="186"/>
        <end position="208"/>
    </location>
</feature>
<accession>A0A2I7N888</accession>
<dbReference type="Proteomes" id="UP000236655">
    <property type="component" value="Chromosome"/>
</dbReference>
<reference evidence="3" key="1">
    <citation type="submission" date="2017-11" db="EMBL/GenBank/DDBJ databases">
        <authorList>
            <person name="Chan K.G."/>
            <person name="Lee L.S."/>
        </authorList>
    </citation>
    <scope>NUCLEOTIDE SEQUENCE [LARGE SCALE GENOMIC DNA]</scope>
    <source>
        <strain evidence="3">DSM 100970</strain>
    </source>
</reference>
<feature type="transmembrane region" description="Helical" evidence="1">
    <location>
        <begin position="36"/>
        <end position="55"/>
    </location>
</feature>
<name>A0A2I7N888_9NEIS</name>
<keyword evidence="1" id="KW-0812">Transmembrane</keyword>
<gene>
    <name evidence="2" type="ORF">CUN60_10205</name>
</gene>
<feature type="transmembrane region" description="Helical" evidence="1">
    <location>
        <begin position="113"/>
        <end position="131"/>
    </location>
</feature>
<dbReference type="EMBL" id="CP024847">
    <property type="protein sequence ID" value="AUR52652.1"/>
    <property type="molecule type" value="Genomic_DNA"/>
</dbReference>
<evidence type="ECO:0000313" key="3">
    <source>
        <dbReference type="Proteomes" id="UP000236655"/>
    </source>
</evidence>
<dbReference type="KEGG" id="nba:CUN60_10205"/>
<protein>
    <recommendedName>
        <fullName evidence="4">DUF624 domain-containing protein</fullName>
    </recommendedName>
</protein>